<name>A0A653CBE1_CALMS</name>
<evidence type="ECO:0000256" key="1">
    <source>
        <dbReference type="SAM" id="MobiDB-lite"/>
    </source>
</evidence>
<reference evidence="2 3" key="1">
    <citation type="submission" date="2019-01" db="EMBL/GenBank/DDBJ databases">
        <authorList>
            <person name="Sayadi A."/>
        </authorList>
    </citation>
    <scope>NUCLEOTIDE SEQUENCE [LARGE SCALE GENOMIC DNA]</scope>
</reference>
<sequence length="120" mass="14305">MLTRRLTNICMKRKYQNAEHSKGEFLGKSLRKNRFPKKRSGGTTAILVSKRKRPRQKTASQGLRRSTRIRQPAMQHLSNEAVIVHSPKQYKYWTGRYPEKNDERVTRKSSREQKILYRLF</sequence>
<keyword evidence="3" id="KW-1185">Reference proteome</keyword>
<organism evidence="2 3">
    <name type="scientific">Callosobruchus maculatus</name>
    <name type="common">Southern cowpea weevil</name>
    <name type="synonym">Pulse bruchid</name>
    <dbReference type="NCBI Taxonomy" id="64391"/>
    <lineage>
        <taxon>Eukaryota</taxon>
        <taxon>Metazoa</taxon>
        <taxon>Ecdysozoa</taxon>
        <taxon>Arthropoda</taxon>
        <taxon>Hexapoda</taxon>
        <taxon>Insecta</taxon>
        <taxon>Pterygota</taxon>
        <taxon>Neoptera</taxon>
        <taxon>Endopterygota</taxon>
        <taxon>Coleoptera</taxon>
        <taxon>Polyphaga</taxon>
        <taxon>Cucujiformia</taxon>
        <taxon>Chrysomeloidea</taxon>
        <taxon>Chrysomelidae</taxon>
        <taxon>Bruchinae</taxon>
        <taxon>Bruchini</taxon>
        <taxon>Callosobruchus</taxon>
    </lineage>
</organism>
<protein>
    <submittedName>
        <fullName evidence="2">Uncharacterized protein</fullName>
    </submittedName>
</protein>
<gene>
    <name evidence="2" type="ORF">CALMAC_LOCUS7752</name>
</gene>
<dbReference type="Proteomes" id="UP000410492">
    <property type="component" value="Unassembled WGS sequence"/>
</dbReference>
<dbReference type="AlphaFoldDB" id="A0A653CBE1"/>
<proteinExistence type="predicted"/>
<evidence type="ECO:0000313" key="2">
    <source>
        <dbReference type="EMBL" id="VEN45235.1"/>
    </source>
</evidence>
<evidence type="ECO:0000313" key="3">
    <source>
        <dbReference type="Proteomes" id="UP000410492"/>
    </source>
</evidence>
<feature type="region of interest" description="Disordered" evidence="1">
    <location>
        <begin position="34"/>
        <end position="65"/>
    </location>
</feature>
<accession>A0A653CBE1</accession>
<dbReference type="EMBL" id="CAACVG010007402">
    <property type="protein sequence ID" value="VEN45235.1"/>
    <property type="molecule type" value="Genomic_DNA"/>
</dbReference>